<feature type="domain" description="UPAR/Ly6" evidence="5">
    <location>
        <begin position="25"/>
        <end position="113"/>
    </location>
</feature>
<dbReference type="InterPro" id="IPR016054">
    <property type="entry name" value="LY6_UPA_recep-like"/>
</dbReference>
<dbReference type="PANTHER" id="PTHR20914">
    <property type="entry name" value="LY6/PLAUR DOMAIN-CONTAINING PROTEIN 8"/>
    <property type="match status" value="1"/>
</dbReference>
<dbReference type="Proteomes" id="UP000265100">
    <property type="component" value="Chromosome 11"/>
</dbReference>
<dbReference type="InterPro" id="IPR045860">
    <property type="entry name" value="Snake_toxin-like_sf"/>
</dbReference>
<dbReference type="InterPro" id="IPR050918">
    <property type="entry name" value="CNF-like_PLA2_Inhibitor"/>
</dbReference>
<dbReference type="GeneTree" id="ENSGT00940000163304"/>
<feature type="region of interest" description="Disordered" evidence="3">
    <location>
        <begin position="194"/>
        <end position="310"/>
    </location>
</feature>
<sequence length="329" mass="33099">MLLLIRMQILALILGILLLPKTCPLECYECIPGPSGSCNETTKECPSNTQCGSVRMISNMGGSEFKFMGRTCVTPDQCFSGSVNFGFAQVVINSKCCTSHLCNSQDVPDWSIPSPNGKKCSQCDGNDCTKTLTCNRNEDYCISAAVNAGGETTKVKGCASKMICSNTQTAQLSGIIGGEVSCCQGDLCNSDTTTASQPSSTTAGTTTGSQPSSTTAGTTTASKPSSTTAGTTTGSQPSSTTAGTTTGSQPSSTTAGTTTASKPSSTTAGTTTGSQPSSTTAGTTTASQPSSTTAGTTTGSQPSSTTAGKSTSTILVCFVAPLIALVLFS</sequence>
<evidence type="ECO:0000256" key="2">
    <source>
        <dbReference type="ARBA" id="ARBA00022525"/>
    </source>
</evidence>
<reference evidence="6" key="3">
    <citation type="submission" date="2025-09" db="UniProtKB">
        <authorList>
            <consortium name="Ensembl"/>
        </authorList>
    </citation>
    <scope>IDENTIFICATION</scope>
</reference>
<feature type="domain" description="UPAR/Ly6" evidence="5">
    <location>
        <begin position="119"/>
        <end position="198"/>
    </location>
</feature>
<feature type="compositionally biased region" description="Low complexity" evidence="3">
    <location>
        <begin position="194"/>
        <end position="308"/>
    </location>
</feature>
<keyword evidence="4" id="KW-0732">Signal</keyword>
<feature type="signal peptide" evidence="4">
    <location>
        <begin position="1"/>
        <end position="24"/>
    </location>
</feature>
<comment type="subcellular location">
    <subcellularLocation>
        <location evidence="1">Secreted</location>
    </subcellularLocation>
</comment>
<dbReference type="SUPFAM" id="SSF57302">
    <property type="entry name" value="Snake toxin-like"/>
    <property type="match status" value="2"/>
</dbReference>
<dbReference type="Ensembl" id="ENSACLT00000044370.1">
    <property type="protein sequence ID" value="ENSACLP00000047690.1"/>
    <property type="gene ID" value="ENSACLG00000032428.1"/>
</dbReference>
<dbReference type="AlphaFoldDB" id="A0AAX7SV32"/>
<reference evidence="6" key="1">
    <citation type="submission" date="2018-05" db="EMBL/GenBank/DDBJ databases">
        <authorList>
            <person name="Datahose"/>
        </authorList>
    </citation>
    <scope>NUCLEOTIDE SEQUENCE</scope>
</reference>
<protein>
    <recommendedName>
        <fullName evidence="5">UPAR/Ly6 domain-containing protein</fullName>
    </recommendedName>
</protein>
<accession>A0AAX7SV32</accession>
<evidence type="ECO:0000313" key="6">
    <source>
        <dbReference type="Ensembl" id="ENSACLP00000047690.1"/>
    </source>
</evidence>
<dbReference type="SMART" id="SM00134">
    <property type="entry name" value="LU"/>
    <property type="match status" value="2"/>
</dbReference>
<feature type="chain" id="PRO_5044211659" description="UPAR/Ly6 domain-containing protein" evidence="4">
    <location>
        <begin position="25"/>
        <end position="329"/>
    </location>
</feature>
<proteinExistence type="predicted"/>
<dbReference type="Pfam" id="PF00021">
    <property type="entry name" value="UPAR_LY6"/>
    <property type="match status" value="2"/>
</dbReference>
<reference evidence="6" key="2">
    <citation type="submission" date="2025-08" db="UniProtKB">
        <authorList>
            <consortium name="Ensembl"/>
        </authorList>
    </citation>
    <scope>IDENTIFICATION</scope>
</reference>
<name>A0AAX7SV32_ASTCA</name>
<gene>
    <name evidence="6" type="primary">TNFRSF1B</name>
</gene>
<keyword evidence="2" id="KW-0964">Secreted</keyword>
<dbReference type="Gene3D" id="2.10.60.10">
    <property type="entry name" value="CD59"/>
    <property type="match status" value="2"/>
</dbReference>
<evidence type="ECO:0000256" key="1">
    <source>
        <dbReference type="ARBA" id="ARBA00004613"/>
    </source>
</evidence>
<dbReference type="GO" id="GO:0005576">
    <property type="term" value="C:extracellular region"/>
    <property type="evidence" value="ECO:0007669"/>
    <property type="project" value="UniProtKB-SubCell"/>
</dbReference>
<evidence type="ECO:0000259" key="5">
    <source>
        <dbReference type="SMART" id="SM00134"/>
    </source>
</evidence>
<evidence type="ECO:0000313" key="7">
    <source>
        <dbReference type="Proteomes" id="UP000265100"/>
    </source>
</evidence>
<keyword evidence="7" id="KW-1185">Reference proteome</keyword>
<evidence type="ECO:0000256" key="3">
    <source>
        <dbReference type="SAM" id="MobiDB-lite"/>
    </source>
</evidence>
<organism evidence="6 7">
    <name type="scientific">Astatotilapia calliptera</name>
    <name type="common">Eastern happy</name>
    <name type="synonym">Chromis callipterus</name>
    <dbReference type="NCBI Taxonomy" id="8154"/>
    <lineage>
        <taxon>Eukaryota</taxon>
        <taxon>Metazoa</taxon>
        <taxon>Chordata</taxon>
        <taxon>Craniata</taxon>
        <taxon>Vertebrata</taxon>
        <taxon>Euteleostomi</taxon>
        <taxon>Actinopterygii</taxon>
        <taxon>Neopterygii</taxon>
        <taxon>Teleostei</taxon>
        <taxon>Neoteleostei</taxon>
        <taxon>Acanthomorphata</taxon>
        <taxon>Ovalentaria</taxon>
        <taxon>Cichlomorphae</taxon>
        <taxon>Cichliformes</taxon>
        <taxon>Cichlidae</taxon>
        <taxon>African cichlids</taxon>
        <taxon>Pseudocrenilabrinae</taxon>
        <taxon>Haplochromini</taxon>
        <taxon>Astatotilapia</taxon>
    </lineage>
</organism>
<dbReference type="PANTHER" id="PTHR20914:SF26">
    <property type="entry name" value="PHOSPHOLIPASE A2 INHIBITOR CNF-LIKE"/>
    <property type="match status" value="1"/>
</dbReference>
<evidence type="ECO:0000256" key="4">
    <source>
        <dbReference type="SAM" id="SignalP"/>
    </source>
</evidence>